<reference evidence="4" key="2">
    <citation type="journal article" date="2024" name="Plant">
        <title>Genomic evolution and insights into agronomic trait innovations of Sesamum species.</title>
        <authorList>
            <person name="Miao H."/>
            <person name="Wang L."/>
            <person name="Qu L."/>
            <person name="Liu H."/>
            <person name="Sun Y."/>
            <person name="Le M."/>
            <person name="Wang Q."/>
            <person name="Wei S."/>
            <person name="Zheng Y."/>
            <person name="Lin W."/>
            <person name="Duan Y."/>
            <person name="Cao H."/>
            <person name="Xiong S."/>
            <person name="Wang X."/>
            <person name="Wei L."/>
            <person name="Li C."/>
            <person name="Ma Q."/>
            <person name="Ju M."/>
            <person name="Zhao R."/>
            <person name="Li G."/>
            <person name="Mu C."/>
            <person name="Tian Q."/>
            <person name="Mei H."/>
            <person name="Zhang T."/>
            <person name="Gao T."/>
            <person name="Zhang H."/>
        </authorList>
    </citation>
    <scope>NUCLEOTIDE SEQUENCE</scope>
    <source>
        <strain evidence="4">G02</strain>
    </source>
</reference>
<evidence type="ECO:0000256" key="1">
    <source>
        <dbReference type="ARBA" id="ARBA00022741"/>
    </source>
</evidence>
<proteinExistence type="predicted"/>
<name>A0AAW2JKJ2_SESRA</name>
<feature type="domain" description="ATPase AAA-type core" evidence="3">
    <location>
        <begin position="1"/>
        <end position="39"/>
    </location>
</feature>
<dbReference type="InterPro" id="IPR050221">
    <property type="entry name" value="26S_Proteasome_ATPase"/>
</dbReference>
<dbReference type="Gene3D" id="3.40.50.300">
    <property type="entry name" value="P-loop containing nucleotide triphosphate hydrolases"/>
    <property type="match status" value="1"/>
</dbReference>
<evidence type="ECO:0000259" key="3">
    <source>
        <dbReference type="Pfam" id="PF00004"/>
    </source>
</evidence>
<dbReference type="SUPFAM" id="SSF52540">
    <property type="entry name" value="P-loop containing nucleoside triphosphate hydrolases"/>
    <property type="match status" value="1"/>
</dbReference>
<gene>
    <name evidence="4" type="ORF">Sradi_6859600</name>
</gene>
<organism evidence="4">
    <name type="scientific">Sesamum radiatum</name>
    <name type="common">Black benniseed</name>
    <dbReference type="NCBI Taxonomy" id="300843"/>
    <lineage>
        <taxon>Eukaryota</taxon>
        <taxon>Viridiplantae</taxon>
        <taxon>Streptophyta</taxon>
        <taxon>Embryophyta</taxon>
        <taxon>Tracheophyta</taxon>
        <taxon>Spermatophyta</taxon>
        <taxon>Magnoliopsida</taxon>
        <taxon>eudicotyledons</taxon>
        <taxon>Gunneridae</taxon>
        <taxon>Pentapetalae</taxon>
        <taxon>asterids</taxon>
        <taxon>lamiids</taxon>
        <taxon>Lamiales</taxon>
        <taxon>Pedaliaceae</taxon>
        <taxon>Sesamum</taxon>
    </lineage>
</organism>
<dbReference type="InterPro" id="IPR027417">
    <property type="entry name" value="P-loop_NTPase"/>
</dbReference>
<keyword evidence="1" id="KW-0547">Nucleotide-binding</keyword>
<feature type="non-terminal residue" evidence="4">
    <location>
        <position position="78"/>
    </location>
</feature>
<accession>A0AAW2JKJ2</accession>
<dbReference type="PANTHER" id="PTHR23073">
    <property type="entry name" value="26S PROTEASOME REGULATORY SUBUNIT"/>
    <property type="match status" value="1"/>
</dbReference>
<dbReference type="Gene3D" id="1.10.8.60">
    <property type="match status" value="1"/>
</dbReference>
<evidence type="ECO:0000256" key="2">
    <source>
        <dbReference type="ARBA" id="ARBA00022840"/>
    </source>
</evidence>
<dbReference type="GO" id="GO:0016887">
    <property type="term" value="F:ATP hydrolysis activity"/>
    <property type="evidence" value="ECO:0007669"/>
    <property type="project" value="InterPro"/>
</dbReference>
<comment type="caution">
    <text evidence="4">The sequence shown here is derived from an EMBL/GenBank/DDBJ whole genome shotgun (WGS) entry which is preliminary data.</text>
</comment>
<keyword evidence="4" id="KW-0647">Proteasome</keyword>
<protein>
    <submittedName>
        <fullName evidence="4">26S proteasome regulatory subunitB</fullName>
    </submittedName>
</protein>
<dbReference type="GO" id="GO:0000502">
    <property type="term" value="C:proteasome complex"/>
    <property type="evidence" value="ECO:0007669"/>
    <property type="project" value="UniProtKB-KW"/>
</dbReference>
<evidence type="ECO:0000313" key="4">
    <source>
        <dbReference type="EMBL" id="KAL0294945.1"/>
    </source>
</evidence>
<keyword evidence="2" id="KW-0067">ATP-binding</keyword>
<dbReference type="EMBL" id="JACGWJ010000110">
    <property type="protein sequence ID" value="KAL0294945.1"/>
    <property type="molecule type" value="Genomic_DNA"/>
</dbReference>
<dbReference type="InterPro" id="IPR003959">
    <property type="entry name" value="ATPase_AAA_core"/>
</dbReference>
<dbReference type="Pfam" id="PF00004">
    <property type="entry name" value="AAA"/>
    <property type="match status" value="1"/>
</dbReference>
<reference evidence="4" key="1">
    <citation type="submission" date="2020-06" db="EMBL/GenBank/DDBJ databases">
        <authorList>
            <person name="Li T."/>
            <person name="Hu X."/>
            <person name="Zhang T."/>
            <person name="Song X."/>
            <person name="Zhang H."/>
            <person name="Dai N."/>
            <person name="Sheng W."/>
            <person name="Hou X."/>
            <person name="Wei L."/>
        </authorList>
    </citation>
    <scope>NUCLEOTIDE SEQUENCE</scope>
    <source>
        <strain evidence="4">G02</strain>
        <tissue evidence="4">Leaf</tissue>
    </source>
</reference>
<dbReference type="AlphaFoldDB" id="A0AAW2JKJ2"/>
<dbReference type="GO" id="GO:0005524">
    <property type="term" value="F:ATP binding"/>
    <property type="evidence" value="ECO:0007669"/>
    <property type="project" value="UniProtKB-KW"/>
</dbReference>
<sequence>MDAFDQTVNVKVMVATNRADTLDPALLHPERLDHKIEFSFARRQKRLVFQVCIAKMNVIDEVDLEDYVSRPDKISAAE</sequence>